<dbReference type="Pfam" id="PF13384">
    <property type="entry name" value="HTH_23"/>
    <property type="match status" value="1"/>
</dbReference>
<gene>
    <name evidence="2" type="ORF">Kpho01_76580</name>
</gene>
<evidence type="ECO:0000259" key="1">
    <source>
        <dbReference type="Pfam" id="PF13592"/>
    </source>
</evidence>
<dbReference type="Proteomes" id="UP001165143">
    <property type="component" value="Unassembled WGS sequence"/>
</dbReference>
<protein>
    <recommendedName>
        <fullName evidence="1">Winged helix-turn helix domain-containing protein</fullName>
    </recommendedName>
</protein>
<dbReference type="OrthoDB" id="8479510at2"/>
<sequence length="161" mass="18777">MRYAQGGGFTAQEQQRRERVRLDAAERFERGDGNGMIARDLRVTVRSVERWRRAWRDGGSAALESKGPQSQPRLGVRQFALLERDLEKGPLVHGWEDQRWTLARIKTVIGRRFHVSYTVQGVWKLLRRGGWSCQQPVRWAVERDDGVVEVWKKQVWPQVKA</sequence>
<comment type="caution">
    <text evidence="2">The sequence shown here is derived from an EMBL/GenBank/DDBJ whole genome shotgun (WGS) entry which is preliminary data.</text>
</comment>
<name>A0A9W6PRI5_9ACTN</name>
<evidence type="ECO:0000313" key="3">
    <source>
        <dbReference type="Proteomes" id="UP001165143"/>
    </source>
</evidence>
<dbReference type="SUPFAM" id="SSF46689">
    <property type="entry name" value="Homeodomain-like"/>
    <property type="match status" value="1"/>
</dbReference>
<accession>A0A9W6PRI5</accession>
<dbReference type="EMBL" id="BSRX01000142">
    <property type="protein sequence ID" value="GLW59648.1"/>
    <property type="molecule type" value="Genomic_DNA"/>
</dbReference>
<dbReference type="AlphaFoldDB" id="A0A9W6PRI5"/>
<reference evidence="2" key="1">
    <citation type="submission" date="2023-02" db="EMBL/GenBank/DDBJ databases">
        <title>Kitasatospora phosalacinea NBRC 14362.</title>
        <authorList>
            <person name="Ichikawa N."/>
            <person name="Sato H."/>
            <person name="Tonouchi N."/>
        </authorList>
    </citation>
    <scope>NUCLEOTIDE SEQUENCE</scope>
    <source>
        <strain evidence="2">NBRC 14362</strain>
    </source>
</reference>
<dbReference type="Pfam" id="PF13592">
    <property type="entry name" value="HTH_33"/>
    <property type="match status" value="1"/>
</dbReference>
<organism evidence="2 3">
    <name type="scientific">Kitasatospora phosalacinea</name>
    <dbReference type="NCBI Taxonomy" id="2065"/>
    <lineage>
        <taxon>Bacteria</taxon>
        <taxon>Bacillati</taxon>
        <taxon>Actinomycetota</taxon>
        <taxon>Actinomycetes</taxon>
        <taxon>Kitasatosporales</taxon>
        <taxon>Streptomycetaceae</taxon>
        <taxon>Kitasatospora</taxon>
    </lineage>
</organism>
<feature type="domain" description="Winged helix-turn helix" evidence="1">
    <location>
        <begin position="96"/>
        <end position="154"/>
    </location>
</feature>
<dbReference type="InterPro" id="IPR009057">
    <property type="entry name" value="Homeodomain-like_sf"/>
</dbReference>
<dbReference type="InterPro" id="IPR025959">
    <property type="entry name" value="Winged_HTH_dom"/>
</dbReference>
<evidence type="ECO:0000313" key="2">
    <source>
        <dbReference type="EMBL" id="GLW59648.1"/>
    </source>
</evidence>
<proteinExistence type="predicted"/>